<evidence type="ECO:0000313" key="3">
    <source>
        <dbReference type="Proteomes" id="UP000054997"/>
    </source>
</evidence>
<dbReference type="Pfam" id="PF00621">
    <property type="entry name" value="RhoGEF"/>
    <property type="match status" value="1"/>
</dbReference>
<dbReference type="EMBL" id="LNYK01000014">
    <property type="protein sequence ID" value="KTD21813.1"/>
    <property type="molecule type" value="Genomic_DNA"/>
</dbReference>
<dbReference type="SMART" id="SM00325">
    <property type="entry name" value="RhoGEF"/>
    <property type="match status" value="1"/>
</dbReference>
<organism evidence="2 3">
    <name type="scientific">Legionella londiniensis</name>
    <dbReference type="NCBI Taxonomy" id="45068"/>
    <lineage>
        <taxon>Bacteria</taxon>
        <taxon>Pseudomonadati</taxon>
        <taxon>Pseudomonadota</taxon>
        <taxon>Gammaproteobacteria</taxon>
        <taxon>Legionellales</taxon>
        <taxon>Legionellaceae</taxon>
        <taxon>Legionella</taxon>
    </lineage>
</organism>
<comment type="caution">
    <text evidence="2">The sequence shown here is derived from an EMBL/GenBank/DDBJ whole genome shotgun (WGS) entry which is preliminary data.</text>
</comment>
<dbReference type="GO" id="GO:0005085">
    <property type="term" value="F:guanyl-nucleotide exchange factor activity"/>
    <property type="evidence" value="ECO:0007669"/>
    <property type="project" value="InterPro"/>
</dbReference>
<protein>
    <submittedName>
        <fullName evidence="2">RhoGEF domain protein</fullName>
    </submittedName>
</protein>
<name>A0A0W0VNS9_9GAMM</name>
<dbReference type="OrthoDB" id="5654121at2"/>
<sequence>MKSEEKKFKMNDLPAFKEIISTEETYNKSLTILYASLNVEENIKQNSTLQKIKPVILNLQKTSNDLITHLKKLGDLFSQDEVNKEELLSLRDEREKLKKNFYINYLQYEPLFKTYSEELINKTKDFKDINIYIINHKENKNKLNLHSHLIMPIQRGMRYQLLISELAKSKEHIDEETLKYLTEFAKSIADNLKEINEEIRRQQEYYFGKYTYTAMAKVTSYISSFFKTQQIKSNETPYQFGDLKNQIKINDSEEDIVIITKEDENKESFNVL</sequence>
<dbReference type="Proteomes" id="UP000054997">
    <property type="component" value="Unassembled WGS sequence"/>
</dbReference>
<evidence type="ECO:0000313" key="2">
    <source>
        <dbReference type="EMBL" id="KTD21813.1"/>
    </source>
</evidence>
<dbReference type="Gene3D" id="1.20.900.10">
    <property type="entry name" value="Dbl homology (DH) domain"/>
    <property type="match status" value="1"/>
</dbReference>
<accession>A0A0W0VNS9</accession>
<dbReference type="InterPro" id="IPR035899">
    <property type="entry name" value="DBL_dom_sf"/>
</dbReference>
<dbReference type="InterPro" id="IPR000219">
    <property type="entry name" value="DH_dom"/>
</dbReference>
<dbReference type="PATRIC" id="fig|45068.5.peg.1056"/>
<feature type="domain" description="DH" evidence="1">
    <location>
        <begin position="11"/>
        <end position="195"/>
    </location>
</feature>
<proteinExistence type="predicted"/>
<evidence type="ECO:0000259" key="1">
    <source>
        <dbReference type="PROSITE" id="PS50010"/>
    </source>
</evidence>
<dbReference type="AlphaFoldDB" id="A0A0W0VNS9"/>
<keyword evidence="3" id="KW-1185">Reference proteome</keyword>
<dbReference type="SUPFAM" id="SSF48065">
    <property type="entry name" value="DBL homology domain (DH-domain)"/>
    <property type="match status" value="1"/>
</dbReference>
<dbReference type="RefSeq" id="WP_058528968.1">
    <property type="nucleotide sequence ID" value="NZ_CAAAHZ010000006.1"/>
</dbReference>
<dbReference type="PROSITE" id="PS50010">
    <property type="entry name" value="DH_2"/>
    <property type="match status" value="1"/>
</dbReference>
<reference evidence="2 3" key="1">
    <citation type="submission" date="2015-11" db="EMBL/GenBank/DDBJ databases">
        <title>Genomic analysis of 38 Legionella species identifies large and diverse effector repertoires.</title>
        <authorList>
            <person name="Burstein D."/>
            <person name="Amaro F."/>
            <person name="Zusman T."/>
            <person name="Lifshitz Z."/>
            <person name="Cohen O."/>
            <person name="Gilbert J.A."/>
            <person name="Pupko T."/>
            <person name="Shuman H.A."/>
            <person name="Segal G."/>
        </authorList>
    </citation>
    <scope>NUCLEOTIDE SEQUENCE [LARGE SCALE GENOMIC DNA]</scope>
    <source>
        <strain evidence="2 3">ATCC 49505</strain>
    </source>
</reference>
<gene>
    <name evidence="2" type="ORF">Llon_0978</name>
</gene>